<dbReference type="InterPro" id="IPR013196">
    <property type="entry name" value="HTH_11"/>
</dbReference>
<accession>A0A1V0UTT5</accession>
<dbReference type="Pfam" id="PF00359">
    <property type="entry name" value="PTS_EIIA_2"/>
    <property type="match status" value="1"/>
</dbReference>
<dbReference type="CDD" id="cd05568">
    <property type="entry name" value="PTS_IIB_bgl_like"/>
    <property type="match status" value="1"/>
</dbReference>
<dbReference type="RefSeq" id="WP_083040333.1">
    <property type="nucleotide sequence ID" value="NZ_CP020557.1"/>
</dbReference>
<dbReference type="EMBL" id="CP020557">
    <property type="protein sequence ID" value="ARF68655.1"/>
    <property type="molecule type" value="Genomic_DNA"/>
</dbReference>
<dbReference type="InterPro" id="IPR011608">
    <property type="entry name" value="PRD"/>
</dbReference>
<feature type="domain" description="PTS EIIB type-2" evidence="4">
    <location>
        <begin position="409"/>
        <end position="499"/>
    </location>
</feature>
<evidence type="ECO:0000256" key="1">
    <source>
        <dbReference type="ARBA" id="ARBA00022679"/>
    </source>
</evidence>
<gene>
    <name evidence="6" type="ORF">B7C51_13875</name>
</gene>
<dbReference type="InterPro" id="IPR036634">
    <property type="entry name" value="PRD_sf"/>
</dbReference>
<dbReference type="SUPFAM" id="SSF55804">
    <property type="entry name" value="Phoshotransferase/anion transport protein"/>
    <property type="match status" value="1"/>
</dbReference>
<evidence type="ECO:0000256" key="2">
    <source>
        <dbReference type="ARBA" id="ARBA00022737"/>
    </source>
</evidence>
<dbReference type="Proteomes" id="UP000192727">
    <property type="component" value="Chromosome"/>
</dbReference>
<dbReference type="GO" id="GO:0009401">
    <property type="term" value="P:phosphoenolpyruvate-dependent sugar phosphotransferase system"/>
    <property type="evidence" value="ECO:0007669"/>
    <property type="project" value="InterPro"/>
</dbReference>
<evidence type="ECO:0000313" key="6">
    <source>
        <dbReference type="EMBL" id="ARF68655.1"/>
    </source>
</evidence>
<dbReference type="PROSITE" id="PS51099">
    <property type="entry name" value="PTS_EIIB_TYPE_2"/>
    <property type="match status" value="1"/>
</dbReference>
<dbReference type="AlphaFoldDB" id="A0A1V0UTT5"/>
<sequence length="645" mass="74424">MNARQKRLLTFFLTKESEFISIKELASNMNCSEKTIRNDFKVLDNWLIKRSQAVLIRKPSAGVCLQAEDFEKKQLLLELDKVQVDMLQDHRKLNIAKLLLTREEWVTIQELAEHFYTNRAVIREDLDELDEWVERHDLVLVRRQNYGVKLEGSERMKRRAVSAIAELAPAAHKSSFEFMADWFAPSERQMAETCLRRLESTLPFSFTDLAFQSLLFHVLIAYHRFKLGLRLNELPGETEIIRQKPEYTQMKALIRDLDTAFAVALPEEEILNLTLHLFGAKIQLDATLTPKEREDLLKQLEPEIVTFTGDLIRRVSQKVDLSLVQDEELRVLLAIHLHTAAARIRHGLPIVNPMLKEIKKMYFYILEVLYSVLPDLEEEYGIHLPEDEVGYVAVHFQSSLETNRQQHRAKALVVCTMGIGISQLLRTKIKRSFTSVDTVAISSVAELDKSIKLYKPDFLISVVPLEEIDLPVCTISPLFTDADQQKLQHFIESRQSSKLAAHRFPVIRSMLDKSMIKIHTEKVHGKYLLVEMAEQLREKGFVKEGYTESMLKREAMSSTSIGGGILLPHGEYTLVNRSRVLLHKLKYPLTLENESIYFVFMLALKSEDLEGLEQLFYELGDIVDDPVFLEKLKAQHTPADLYDCF</sequence>
<dbReference type="GO" id="GO:0008982">
    <property type="term" value="F:protein-N(PI)-phosphohistidine-sugar phosphotransferase activity"/>
    <property type="evidence" value="ECO:0007669"/>
    <property type="project" value="InterPro"/>
</dbReference>
<dbReference type="InterPro" id="IPR036390">
    <property type="entry name" value="WH_DNA-bd_sf"/>
</dbReference>
<dbReference type="SUPFAM" id="SSF46785">
    <property type="entry name" value="Winged helix' DNA-binding domain"/>
    <property type="match status" value="1"/>
</dbReference>
<dbReference type="Gene3D" id="3.40.930.10">
    <property type="entry name" value="Mannitol-specific EII, Chain A"/>
    <property type="match status" value="1"/>
</dbReference>
<dbReference type="Gene3D" id="3.40.50.2300">
    <property type="match status" value="1"/>
</dbReference>
<feature type="domain" description="PTS EIIA type-2" evidence="3">
    <location>
        <begin position="509"/>
        <end position="645"/>
    </location>
</feature>
<dbReference type="InterPro" id="IPR013011">
    <property type="entry name" value="PTS_EIIB_2"/>
</dbReference>
<dbReference type="Pfam" id="PF00874">
    <property type="entry name" value="PRD"/>
    <property type="match status" value="2"/>
</dbReference>
<dbReference type="Pfam" id="PF08279">
    <property type="entry name" value="HTH_11"/>
    <property type="match status" value="1"/>
</dbReference>
<dbReference type="Gene3D" id="1.10.10.10">
    <property type="entry name" value="Winged helix-like DNA-binding domain superfamily/Winged helix DNA-binding domain"/>
    <property type="match status" value="2"/>
</dbReference>
<dbReference type="InterPro" id="IPR050661">
    <property type="entry name" value="BglG_antiterminators"/>
</dbReference>
<protein>
    <submittedName>
        <fullName evidence="6">Uncharacterized protein</fullName>
    </submittedName>
</protein>
<dbReference type="PANTHER" id="PTHR30185">
    <property type="entry name" value="CRYPTIC BETA-GLUCOSIDE BGL OPERON ANTITERMINATOR"/>
    <property type="match status" value="1"/>
</dbReference>
<dbReference type="Gene3D" id="1.10.1790.10">
    <property type="entry name" value="PRD domain"/>
    <property type="match status" value="2"/>
</dbReference>
<evidence type="ECO:0000313" key="7">
    <source>
        <dbReference type="Proteomes" id="UP000192727"/>
    </source>
</evidence>
<evidence type="ECO:0000259" key="3">
    <source>
        <dbReference type="PROSITE" id="PS51094"/>
    </source>
</evidence>
<dbReference type="InterPro" id="IPR002178">
    <property type="entry name" value="PTS_EIIA_type-2_dom"/>
</dbReference>
<keyword evidence="1" id="KW-0808">Transferase</keyword>
<feature type="domain" description="PRD" evidence="5">
    <location>
        <begin position="299"/>
        <end position="406"/>
    </location>
</feature>
<dbReference type="SUPFAM" id="SSF63520">
    <property type="entry name" value="PTS-regulatory domain, PRD"/>
    <property type="match status" value="2"/>
</dbReference>
<reference evidence="6 7" key="1">
    <citation type="submission" date="2017-03" db="EMBL/GenBank/DDBJ databases">
        <title>Paenibacillus larvae genome sequencing.</title>
        <authorList>
            <person name="Dingman D.W."/>
        </authorList>
    </citation>
    <scope>NUCLEOTIDE SEQUENCE [LARGE SCALE GENOMIC DNA]</scope>
    <source>
        <strain evidence="6 7">SAG 10367</strain>
    </source>
</reference>
<proteinExistence type="predicted"/>
<feature type="domain" description="PRD" evidence="5">
    <location>
        <begin position="182"/>
        <end position="287"/>
    </location>
</feature>
<keyword evidence="2" id="KW-0677">Repeat</keyword>
<dbReference type="PROSITE" id="PS51372">
    <property type="entry name" value="PRD_2"/>
    <property type="match status" value="2"/>
</dbReference>
<dbReference type="SUPFAM" id="SSF52794">
    <property type="entry name" value="PTS system IIB component-like"/>
    <property type="match status" value="1"/>
</dbReference>
<name>A0A1V0UTT5_9BACL</name>
<dbReference type="InterPro" id="IPR036388">
    <property type="entry name" value="WH-like_DNA-bd_sf"/>
</dbReference>
<evidence type="ECO:0000259" key="5">
    <source>
        <dbReference type="PROSITE" id="PS51372"/>
    </source>
</evidence>
<dbReference type="InterPro" id="IPR016152">
    <property type="entry name" value="PTrfase/Anion_transptr"/>
</dbReference>
<evidence type="ECO:0000259" key="4">
    <source>
        <dbReference type="PROSITE" id="PS51099"/>
    </source>
</evidence>
<organism evidence="6 7">
    <name type="scientific">Paenibacillus larvae subsp. pulvifaciens</name>
    <dbReference type="NCBI Taxonomy" id="1477"/>
    <lineage>
        <taxon>Bacteria</taxon>
        <taxon>Bacillati</taxon>
        <taxon>Bacillota</taxon>
        <taxon>Bacilli</taxon>
        <taxon>Bacillales</taxon>
        <taxon>Paenibacillaceae</taxon>
        <taxon>Paenibacillus</taxon>
    </lineage>
</organism>
<dbReference type="GO" id="GO:0006355">
    <property type="term" value="P:regulation of DNA-templated transcription"/>
    <property type="evidence" value="ECO:0007669"/>
    <property type="project" value="InterPro"/>
</dbReference>
<dbReference type="PROSITE" id="PS51094">
    <property type="entry name" value="PTS_EIIA_TYPE_2"/>
    <property type="match status" value="1"/>
</dbReference>
<dbReference type="InterPro" id="IPR036095">
    <property type="entry name" value="PTS_EIIB-like_sf"/>
</dbReference>
<dbReference type="PANTHER" id="PTHR30185:SF12">
    <property type="entry name" value="TRANSCRIPTIONAL REGULATOR MANR"/>
    <property type="match status" value="1"/>
</dbReference>